<reference evidence="2 3" key="1">
    <citation type="submission" date="2019-04" db="EMBL/GenBank/DDBJ databases">
        <authorList>
            <consortium name="Pathogen Informatics"/>
        </authorList>
    </citation>
    <scope>NUCLEOTIDE SEQUENCE [LARGE SCALE GENOMIC DNA]</scope>
    <source>
        <strain evidence="2 3">NCTC9185</strain>
    </source>
</reference>
<dbReference type="AlphaFoldDB" id="A0A4U9CZV0"/>
<organism evidence="2 3">
    <name type="scientific">Raoultella terrigena</name>
    <name type="common">Klebsiella terrigena</name>
    <dbReference type="NCBI Taxonomy" id="577"/>
    <lineage>
        <taxon>Bacteria</taxon>
        <taxon>Pseudomonadati</taxon>
        <taxon>Pseudomonadota</taxon>
        <taxon>Gammaproteobacteria</taxon>
        <taxon>Enterobacterales</taxon>
        <taxon>Enterobacteriaceae</taxon>
        <taxon>Klebsiella/Raoultella group</taxon>
        <taxon>Raoultella</taxon>
    </lineage>
</organism>
<feature type="compositionally biased region" description="Low complexity" evidence="1">
    <location>
        <begin position="39"/>
        <end position="55"/>
    </location>
</feature>
<proteinExistence type="predicted"/>
<feature type="region of interest" description="Disordered" evidence="1">
    <location>
        <begin position="39"/>
        <end position="72"/>
    </location>
</feature>
<accession>A0A4U9CZV0</accession>
<evidence type="ECO:0000313" key="3">
    <source>
        <dbReference type="Proteomes" id="UP000339249"/>
    </source>
</evidence>
<dbReference type="Proteomes" id="UP000339249">
    <property type="component" value="Unassembled WGS sequence"/>
</dbReference>
<name>A0A4U9CZV0_RAOTE</name>
<dbReference type="EMBL" id="CABDVU010000001">
    <property type="protein sequence ID" value="VTN10342.1"/>
    <property type="molecule type" value="Genomic_DNA"/>
</dbReference>
<gene>
    <name evidence="2" type="ORF">NCTC9185_02263</name>
</gene>
<protein>
    <submittedName>
        <fullName evidence="2">Uncharacterized protein</fullName>
    </submittedName>
</protein>
<evidence type="ECO:0000256" key="1">
    <source>
        <dbReference type="SAM" id="MobiDB-lite"/>
    </source>
</evidence>
<sequence>MQIRDGKVQLPDGFSLIWVKHRHGRHQATPQIALLEGWGELRGRLPPATPTTRTTSWYSGETPKRWRGPPTG</sequence>
<evidence type="ECO:0000313" key="2">
    <source>
        <dbReference type="EMBL" id="VTN10342.1"/>
    </source>
</evidence>